<dbReference type="InterPro" id="IPR046357">
    <property type="entry name" value="PPIase_dom_sf"/>
</dbReference>
<evidence type="ECO:0000259" key="13">
    <source>
        <dbReference type="PROSITE" id="PS50198"/>
    </source>
</evidence>
<dbReference type="AlphaFoldDB" id="A0A2P8DB19"/>
<dbReference type="Pfam" id="PF13616">
    <property type="entry name" value="Rotamase_3"/>
    <property type="match status" value="1"/>
</dbReference>
<dbReference type="InterPro" id="IPR027304">
    <property type="entry name" value="Trigger_fact/SurA_dom_sf"/>
</dbReference>
<keyword evidence="7" id="KW-0143">Chaperone</keyword>
<dbReference type="PROSITE" id="PS50198">
    <property type="entry name" value="PPIC_PPIASE_2"/>
    <property type="match status" value="1"/>
</dbReference>
<keyword evidence="11" id="KW-0697">Rotamase</keyword>
<dbReference type="GO" id="GO:0005886">
    <property type="term" value="C:plasma membrane"/>
    <property type="evidence" value="ECO:0007669"/>
    <property type="project" value="UniProtKB-SubCell"/>
</dbReference>
<organism evidence="14 15">
    <name type="scientific">Taibaiella chishuiensis</name>
    <dbReference type="NCBI Taxonomy" id="1434707"/>
    <lineage>
        <taxon>Bacteria</taxon>
        <taxon>Pseudomonadati</taxon>
        <taxon>Bacteroidota</taxon>
        <taxon>Chitinophagia</taxon>
        <taxon>Chitinophagales</taxon>
        <taxon>Chitinophagaceae</taxon>
        <taxon>Taibaiella</taxon>
    </lineage>
</organism>
<evidence type="ECO:0000256" key="6">
    <source>
        <dbReference type="ARBA" id="ARBA00023136"/>
    </source>
</evidence>
<evidence type="ECO:0000256" key="7">
    <source>
        <dbReference type="ARBA" id="ARBA00023186"/>
    </source>
</evidence>
<keyword evidence="3" id="KW-0997">Cell inner membrane</keyword>
<comment type="subcellular location">
    <subcellularLocation>
        <location evidence="1">Cell inner membrane</location>
        <topology evidence="1">Single-pass type II membrane protein</topology>
        <orientation evidence="1">Periplasmic side</orientation>
    </subcellularLocation>
</comment>
<evidence type="ECO:0000256" key="8">
    <source>
        <dbReference type="ARBA" id="ARBA00038408"/>
    </source>
</evidence>
<proteinExistence type="inferred from homology"/>
<evidence type="ECO:0000256" key="10">
    <source>
        <dbReference type="ARBA" id="ARBA00042775"/>
    </source>
</evidence>
<evidence type="ECO:0000313" key="15">
    <source>
        <dbReference type="Proteomes" id="UP000240572"/>
    </source>
</evidence>
<keyword evidence="5 12" id="KW-1133">Transmembrane helix</keyword>
<feature type="domain" description="PpiC" evidence="13">
    <location>
        <begin position="341"/>
        <end position="449"/>
    </location>
</feature>
<dbReference type="SUPFAM" id="SSF54534">
    <property type="entry name" value="FKBP-like"/>
    <property type="match status" value="1"/>
</dbReference>
<dbReference type="Gene3D" id="3.10.50.40">
    <property type="match status" value="1"/>
</dbReference>
<name>A0A2P8DB19_9BACT</name>
<sequence>MAIIQKIRDKYAKLAGGVIVLALVGFILMDYGKGGRTRSTTIGKIDGKKIDYTEYEARVQQRENEIKAQNPSANIDDNNQAQIRDQVWNQLVNEQLLSGINDKLGIIVSKAELNDLLTGPNPDPTVKQAFTNRETGVFNPQEAAAQIQQIKKDPNMKDNWAAFEADLVKRRYASKFNALVAGAMYVPKFMVDDQAAARNTLANINYVKLPYSLIADDQVKVTDAEIKEYMEAHKAMFQIKDPSRSAEYVSFTVVPSHDDSARSLGDLEKIKTEFATTTDIETFVNKNSENPMPANFFTKTQLQGLPNVDELMNAAAGTVVGPFYDGNSFMLARIEERKTLPDSVKCRHILVKTSEGGKPVMSDSAAKARIDSVMAMAKAGVPFDTLVQRYSQDEGSKGTHGEYDFQLAQRASISKEFGDFIFEGATGSDKIVKVENPSYGGYHYIEILKQAAPAPVSKIAFVSKQLTADKNTYDAIYSQASQFASKATNGAAFDKEAKALGLNPAPADGLNENSSVVNGLGSSREMVKWAYDAKVGDVSQIFTIGDRYIVAKLNGIMPAGLAPINAQTRPQLEVFVKRVKKAKMLMDRSKGKGSLEAIATSENQQVAVADSINFLQAMLPNAGQELKVVGYAFNKAFKENTMSPAIAGQDGVFYLTVRSRAALTAERNEPIERQMMEGNLKANAGAIVTNGLRETAEVKDMRGSFYQ</sequence>
<dbReference type="Pfam" id="PF13623">
    <property type="entry name" value="SurA_N_2"/>
    <property type="match status" value="1"/>
</dbReference>
<dbReference type="EMBL" id="PYGD01000001">
    <property type="protein sequence ID" value="PSK94399.1"/>
    <property type="molecule type" value="Genomic_DNA"/>
</dbReference>
<evidence type="ECO:0000313" key="14">
    <source>
        <dbReference type="EMBL" id="PSK94399.1"/>
    </source>
</evidence>
<evidence type="ECO:0000256" key="11">
    <source>
        <dbReference type="PROSITE-ProRule" id="PRU00278"/>
    </source>
</evidence>
<dbReference type="GO" id="GO:0003755">
    <property type="term" value="F:peptidyl-prolyl cis-trans isomerase activity"/>
    <property type="evidence" value="ECO:0007669"/>
    <property type="project" value="UniProtKB-KW"/>
</dbReference>
<dbReference type="Proteomes" id="UP000240572">
    <property type="component" value="Unassembled WGS sequence"/>
</dbReference>
<evidence type="ECO:0000256" key="9">
    <source>
        <dbReference type="ARBA" id="ARBA00040743"/>
    </source>
</evidence>
<keyword evidence="2" id="KW-1003">Cell membrane</keyword>
<dbReference type="PANTHER" id="PTHR47529:SF1">
    <property type="entry name" value="PERIPLASMIC CHAPERONE PPID"/>
    <property type="match status" value="1"/>
</dbReference>
<evidence type="ECO:0000256" key="12">
    <source>
        <dbReference type="SAM" id="Phobius"/>
    </source>
</evidence>
<dbReference type="RefSeq" id="WP_106521104.1">
    <property type="nucleotide sequence ID" value="NZ_PYGD01000001.1"/>
</dbReference>
<evidence type="ECO:0000256" key="5">
    <source>
        <dbReference type="ARBA" id="ARBA00022989"/>
    </source>
</evidence>
<evidence type="ECO:0000256" key="2">
    <source>
        <dbReference type="ARBA" id="ARBA00022475"/>
    </source>
</evidence>
<dbReference type="OrthoDB" id="9812372at2"/>
<accession>A0A2P8DB19</accession>
<keyword evidence="6 12" id="KW-0472">Membrane</keyword>
<evidence type="ECO:0000256" key="4">
    <source>
        <dbReference type="ARBA" id="ARBA00022692"/>
    </source>
</evidence>
<comment type="caution">
    <text evidence="14">The sequence shown here is derived from an EMBL/GenBank/DDBJ whole genome shotgun (WGS) entry which is preliminary data.</text>
</comment>
<evidence type="ECO:0000256" key="3">
    <source>
        <dbReference type="ARBA" id="ARBA00022519"/>
    </source>
</evidence>
<feature type="transmembrane region" description="Helical" evidence="12">
    <location>
        <begin position="12"/>
        <end position="29"/>
    </location>
</feature>
<keyword evidence="11 14" id="KW-0413">Isomerase</keyword>
<keyword evidence="15" id="KW-1185">Reference proteome</keyword>
<comment type="similarity">
    <text evidence="8">Belongs to the PpiD chaperone family.</text>
</comment>
<dbReference type="InterPro" id="IPR000297">
    <property type="entry name" value="PPIase_PpiC"/>
</dbReference>
<dbReference type="SUPFAM" id="SSF109998">
    <property type="entry name" value="Triger factor/SurA peptide-binding domain-like"/>
    <property type="match status" value="1"/>
</dbReference>
<dbReference type="PANTHER" id="PTHR47529">
    <property type="entry name" value="PEPTIDYL-PROLYL CIS-TRANS ISOMERASE D"/>
    <property type="match status" value="1"/>
</dbReference>
<evidence type="ECO:0000256" key="1">
    <source>
        <dbReference type="ARBA" id="ARBA00004382"/>
    </source>
</evidence>
<reference evidence="14 15" key="1">
    <citation type="submission" date="2018-03" db="EMBL/GenBank/DDBJ databases">
        <title>Genomic Encyclopedia of Type Strains, Phase III (KMG-III): the genomes of soil and plant-associated and newly described type strains.</title>
        <authorList>
            <person name="Whitman W."/>
        </authorList>
    </citation>
    <scope>NUCLEOTIDE SEQUENCE [LARGE SCALE GENOMIC DNA]</scope>
    <source>
        <strain evidence="14 15">CGMCC 1.12700</strain>
    </source>
</reference>
<protein>
    <recommendedName>
        <fullName evidence="9">Periplasmic chaperone PpiD</fullName>
    </recommendedName>
    <alternativeName>
        <fullName evidence="10">Periplasmic folding chaperone</fullName>
    </alternativeName>
</protein>
<keyword evidence="4 12" id="KW-0812">Transmembrane</keyword>
<gene>
    <name evidence="14" type="ORF">B0I18_101554</name>
</gene>
<dbReference type="InterPro" id="IPR052029">
    <property type="entry name" value="PpiD_chaperone"/>
</dbReference>